<keyword evidence="1" id="KW-0812">Transmembrane</keyword>
<dbReference type="RefSeq" id="WP_386102006.1">
    <property type="nucleotide sequence ID" value="NZ_JBHSAT010000023.1"/>
</dbReference>
<keyword evidence="1" id="KW-1133">Transmembrane helix</keyword>
<dbReference type="InterPro" id="IPR045749">
    <property type="entry name" value="DUF6090"/>
</dbReference>
<keyword evidence="3" id="KW-1185">Reference proteome</keyword>
<organism evidence="2 3">
    <name type="scientific">Winogradskyella maritima</name>
    <dbReference type="NCBI Taxonomy" id="1517766"/>
    <lineage>
        <taxon>Bacteria</taxon>
        <taxon>Pseudomonadati</taxon>
        <taxon>Bacteroidota</taxon>
        <taxon>Flavobacteriia</taxon>
        <taxon>Flavobacteriales</taxon>
        <taxon>Flavobacteriaceae</taxon>
        <taxon>Winogradskyella</taxon>
    </lineage>
</organism>
<evidence type="ECO:0000256" key="1">
    <source>
        <dbReference type="SAM" id="Phobius"/>
    </source>
</evidence>
<gene>
    <name evidence="2" type="ORF">ACFOSX_13085</name>
</gene>
<dbReference type="EMBL" id="JBHSAT010000023">
    <property type="protein sequence ID" value="MFC3878167.1"/>
    <property type="molecule type" value="Genomic_DNA"/>
</dbReference>
<accession>A0ABV8AK79</accession>
<evidence type="ECO:0000313" key="2">
    <source>
        <dbReference type="EMBL" id="MFC3878167.1"/>
    </source>
</evidence>
<keyword evidence="1" id="KW-0472">Membrane</keyword>
<proteinExistence type="predicted"/>
<reference evidence="3" key="1">
    <citation type="journal article" date="2019" name="Int. J. Syst. Evol. Microbiol.">
        <title>The Global Catalogue of Microorganisms (GCM) 10K type strain sequencing project: providing services to taxonomists for standard genome sequencing and annotation.</title>
        <authorList>
            <consortium name="The Broad Institute Genomics Platform"/>
            <consortium name="The Broad Institute Genome Sequencing Center for Infectious Disease"/>
            <person name="Wu L."/>
            <person name="Ma J."/>
        </authorList>
    </citation>
    <scope>NUCLEOTIDE SEQUENCE [LARGE SCALE GENOMIC DNA]</scope>
    <source>
        <strain evidence="3">CECT 8979</strain>
    </source>
</reference>
<comment type="caution">
    <text evidence="2">The sequence shown here is derived from an EMBL/GenBank/DDBJ whole genome shotgun (WGS) entry which is preliminary data.</text>
</comment>
<evidence type="ECO:0000313" key="3">
    <source>
        <dbReference type="Proteomes" id="UP001595812"/>
    </source>
</evidence>
<dbReference type="Pfam" id="PF19578">
    <property type="entry name" value="DUF6090"/>
    <property type="match status" value="1"/>
</dbReference>
<dbReference type="Proteomes" id="UP001595812">
    <property type="component" value="Unassembled WGS sequence"/>
</dbReference>
<protein>
    <submittedName>
        <fullName evidence="2">DUF6090 family protein</fullName>
    </submittedName>
</protein>
<name>A0ABV8AK79_9FLAO</name>
<feature type="transmembrane region" description="Helical" evidence="1">
    <location>
        <begin position="28"/>
        <end position="49"/>
    </location>
</feature>
<sequence length="263" mass="30649">MIKFFRNIRLRLLSENSPEGRTSRFSKYLLYAIGEIILVVIGILIALQINNNNELNKQRAKEVQFLKNLKADLVFEESELERYIGIRESIVNSAQTALEHFNGKPVENIQMFNYHTFNVGIWQEFQRNNNTYLELLNSGNLTIISNDSIKNGLLNLDLIHKQIISYRDHLRHDLEHYFYNPWFNTVDLDPLANSFLSYANNGAFDNTIELSRPELEQLLNNKLFKNGFVLAVFTNALIIEDYKSMKELNKTVVELISKEITKD</sequence>